<dbReference type="VEuPathDB" id="FungiDB:F9C07_11224"/>
<proteinExistence type="predicted"/>
<dbReference type="AlphaFoldDB" id="A0A7U2MSP3"/>
<gene>
    <name evidence="1" type="ORF">F9C07_11224</name>
</gene>
<name>A0A7U2MSP3_ASPFN</name>
<organism evidence="1 2">
    <name type="scientific">Aspergillus flavus (strain ATCC 200026 / FGSC A1120 / IAM 13836 / NRRL 3357 / JCM 12722 / SRRC 167)</name>
    <dbReference type="NCBI Taxonomy" id="332952"/>
    <lineage>
        <taxon>Eukaryota</taxon>
        <taxon>Fungi</taxon>
        <taxon>Dikarya</taxon>
        <taxon>Ascomycota</taxon>
        <taxon>Pezizomycotina</taxon>
        <taxon>Eurotiomycetes</taxon>
        <taxon>Eurotiomycetidae</taxon>
        <taxon>Eurotiales</taxon>
        <taxon>Aspergillaceae</taxon>
        <taxon>Aspergillus</taxon>
        <taxon>Aspergillus subgen. Circumdati</taxon>
    </lineage>
</organism>
<evidence type="ECO:0000313" key="1">
    <source>
        <dbReference type="EMBL" id="QRD89131.1"/>
    </source>
</evidence>
<evidence type="ECO:0000313" key="2">
    <source>
        <dbReference type="Proteomes" id="UP000596276"/>
    </source>
</evidence>
<keyword evidence="2" id="KW-1185">Reference proteome</keyword>
<reference evidence="2" key="1">
    <citation type="journal article" date="2021" name="G3 (Bethesda)">
        <title>Chromosome assembled and annotated genome sequence of Aspergillus flavus NRRL 3357.</title>
        <authorList>
            <person name="Skerker J.M."/>
            <person name="Pianalto K.M."/>
            <person name="Mondo S.J."/>
            <person name="Yang K."/>
            <person name="Arkin A.P."/>
            <person name="Keller N.P."/>
            <person name="Grigoriev I.V."/>
            <person name="Louise Glass N.L."/>
        </authorList>
    </citation>
    <scope>NUCLEOTIDE SEQUENCE [LARGE SCALE GENOMIC DNA]</scope>
    <source>
        <strain evidence="2">ATCC 200026 / FGSC A1120 / IAM 13836 / NRRL 3357 / JCM 12722 / SRRC 167</strain>
    </source>
</reference>
<accession>A0A7U2MSP3</accession>
<dbReference type="Proteomes" id="UP000596276">
    <property type="component" value="Chromosome 1"/>
</dbReference>
<dbReference type="EMBL" id="CP044619">
    <property type="protein sequence ID" value="QRD89131.1"/>
    <property type="molecule type" value="Genomic_DNA"/>
</dbReference>
<protein>
    <submittedName>
        <fullName evidence="1">Uncharacterized protein</fullName>
    </submittedName>
</protein>
<sequence>MRGVWFFFRYKSVWRWPIDAIVHDVASRFLSYLSLILPNVEFPSASVLTVEYPQAAMDHMTGNRDQITFKSAMMTLALLDSPYNM</sequence>